<dbReference type="Pfam" id="PF03732">
    <property type="entry name" value="Retrotrans_gag"/>
    <property type="match status" value="1"/>
</dbReference>
<dbReference type="Proteomes" id="UP000717328">
    <property type="component" value="Unassembled WGS sequence"/>
</dbReference>
<dbReference type="OrthoDB" id="3018079at2759"/>
<keyword evidence="3" id="KW-1185">Reference proteome</keyword>
<evidence type="ECO:0000259" key="1">
    <source>
        <dbReference type="Pfam" id="PF03732"/>
    </source>
</evidence>
<evidence type="ECO:0000313" key="2">
    <source>
        <dbReference type="EMBL" id="KAG5634638.1"/>
    </source>
</evidence>
<accession>A0A9P7FR02</accession>
<name>A0A9P7FR02_9AGAR</name>
<feature type="domain" description="Retrotransposon gag" evidence="1">
    <location>
        <begin position="95"/>
        <end position="164"/>
    </location>
</feature>
<comment type="caution">
    <text evidence="2">The sequence shown here is derived from an EMBL/GenBank/DDBJ whole genome shotgun (WGS) entry which is preliminary data.</text>
</comment>
<sequence>MLDTNTILLFLGTVIALGMGQAGLALWGTLSEGEKATHSANIANFKLYFLHKKLQDEVEMMTLTLQKIKKGKGNRAQTNGDQELTTEQKAAFEHQTPFASWNVMANELLRFFQTTETQSKVIKKLNLIRQGAHDFEDYWMEFKVTATASQFDIAAIVNTFKETVNPGLGRKLVETARLTISDPIQTWADRATEFKCAKRDANCQYGQTSECGK</sequence>
<dbReference type="InterPro" id="IPR005162">
    <property type="entry name" value="Retrotrans_gag_dom"/>
</dbReference>
<organism evidence="2 3">
    <name type="scientific">Sphagnurus paluster</name>
    <dbReference type="NCBI Taxonomy" id="117069"/>
    <lineage>
        <taxon>Eukaryota</taxon>
        <taxon>Fungi</taxon>
        <taxon>Dikarya</taxon>
        <taxon>Basidiomycota</taxon>
        <taxon>Agaricomycotina</taxon>
        <taxon>Agaricomycetes</taxon>
        <taxon>Agaricomycetidae</taxon>
        <taxon>Agaricales</taxon>
        <taxon>Tricholomatineae</taxon>
        <taxon>Lyophyllaceae</taxon>
        <taxon>Sphagnurus</taxon>
    </lineage>
</organism>
<evidence type="ECO:0000313" key="3">
    <source>
        <dbReference type="Proteomes" id="UP000717328"/>
    </source>
</evidence>
<reference evidence="2" key="2">
    <citation type="submission" date="2021-10" db="EMBL/GenBank/DDBJ databases">
        <title>Phylogenomics reveals ancestral predisposition of the termite-cultivated fungus Termitomyces towards a domesticated lifestyle.</title>
        <authorList>
            <person name="Auxier B."/>
            <person name="Grum-Grzhimaylo A."/>
            <person name="Cardenas M.E."/>
            <person name="Lodge J.D."/>
            <person name="Laessoe T."/>
            <person name="Pedersen O."/>
            <person name="Smith M.E."/>
            <person name="Kuyper T.W."/>
            <person name="Franco-Molano E.A."/>
            <person name="Baroni T.J."/>
            <person name="Aanen D.K."/>
        </authorList>
    </citation>
    <scope>NUCLEOTIDE SEQUENCE</scope>
    <source>
        <strain evidence="2">D49</strain>
    </source>
</reference>
<protein>
    <recommendedName>
        <fullName evidence="1">Retrotransposon gag domain-containing protein</fullName>
    </recommendedName>
</protein>
<proteinExistence type="predicted"/>
<dbReference type="AlphaFoldDB" id="A0A9P7FR02"/>
<gene>
    <name evidence="2" type="ORF">H0H81_001311</name>
</gene>
<reference evidence="2" key="1">
    <citation type="submission" date="2021-02" db="EMBL/GenBank/DDBJ databases">
        <authorList>
            <person name="Nieuwenhuis M."/>
            <person name="Van De Peppel L.J.J."/>
        </authorList>
    </citation>
    <scope>NUCLEOTIDE SEQUENCE</scope>
    <source>
        <strain evidence="2">D49</strain>
    </source>
</reference>
<dbReference type="EMBL" id="JABCKI010006329">
    <property type="protein sequence ID" value="KAG5634638.1"/>
    <property type="molecule type" value="Genomic_DNA"/>
</dbReference>